<dbReference type="PATRIC" id="fig|507754.4.peg.1652"/>
<keyword evidence="3" id="KW-1185">Reference proteome</keyword>
<reference evidence="2 3" key="2">
    <citation type="submission" date="2015-09" db="EMBL/GenBank/DDBJ databases">
        <title>Heavy metals and arsenic resistance mechanisms in polyextremophilic archaea of the family Ferroplasmaceae.</title>
        <authorList>
            <person name="Bulaev A.G."/>
            <person name="Kanygina A.V."/>
        </authorList>
    </citation>
    <scope>NUCLEOTIDE SEQUENCE [LARGE SCALE GENOMIC DNA]</scope>
    <source>
        <strain evidence="2 3">VT</strain>
    </source>
</reference>
<dbReference type="EMBL" id="LJCQ01000241">
    <property type="protein sequence ID" value="KPV46461.1"/>
    <property type="molecule type" value="Genomic_DNA"/>
</dbReference>
<dbReference type="EMBL" id="LKBG01000005">
    <property type="protein sequence ID" value="KQB36636.1"/>
    <property type="molecule type" value="Genomic_DNA"/>
</dbReference>
<reference evidence="1 4" key="1">
    <citation type="submission" date="2015-09" db="EMBL/GenBank/DDBJ databases">
        <title>Draft genome sequence of Acidiplasma aeolicum DSM 18409.</title>
        <authorList>
            <person name="Hemp J."/>
        </authorList>
    </citation>
    <scope>NUCLEOTIDE SEQUENCE [LARGE SCALE GENOMIC DNA]</scope>
    <source>
        <strain evidence="1 4">V</strain>
    </source>
</reference>
<dbReference type="AlphaFoldDB" id="A0A0N8PQ90"/>
<comment type="caution">
    <text evidence="1">The sequence shown here is derived from an EMBL/GenBank/DDBJ whole genome shotgun (WGS) entry which is preliminary data.</text>
</comment>
<sequence length="109" mass="12659">MFMYDVWNSLCALAVLEGKIEISKNIDNKPEESGIFRRSVGKIRGQIRDYRSGIYKSTMGIHLVEFTDHYELHVDSYDPQKYPVRHLIIDSPDTLIKTGMLLKTIKKIK</sequence>
<dbReference type="Proteomes" id="UP000050320">
    <property type="component" value="Unassembled WGS sequence"/>
</dbReference>
<organism evidence="1 4">
    <name type="scientific">Acidiplasma aeolicum</name>
    <dbReference type="NCBI Taxonomy" id="507754"/>
    <lineage>
        <taxon>Archaea</taxon>
        <taxon>Methanobacteriati</taxon>
        <taxon>Thermoplasmatota</taxon>
        <taxon>Thermoplasmata</taxon>
        <taxon>Thermoplasmatales</taxon>
        <taxon>Ferroplasmaceae</taxon>
        <taxon>Acidiplasma</taxon>
    </lineage>
</organism>
<proteinExistence type="predicted"/>
<evidence type="ECO:0000313" key="3">
    <source>
        <dbReference type="Proteomes" id="UP000050320"/>
    </source>
</evidence>
<evidence type="ECO:0000313" key="1">
    <source>
        <dbReference type="EMBL" id="KPV46461.1"/>
    </source>
</evidence>
<evidence type="ECO:0000313" key="4">
    <source>
        <dbReference type="Proteomes" id="UP000050515"/>
    </source>
</evidence>
<dbReference type="Proteomes" id="UP000050515">
    <property type="component" value="Unassembled WGS sequence"/>
</dbReference>
<evidence type="ECO:0000313" key="2">
    <source>
        <dbReference type="EMBL" id="KQB36636.1"/>
    </source>
</evidence>
<name>A0A0N8PQ90_9ARCH</name>
<accession>A0A0N8PQ90</accession>
<protein>
    <submittedName>
        <fullName evidence="1">Uncharacterized protein</fullName>
    </submittedName>
</protein>
<gene>
    <name evidence="2" type="ORF">AOG54_07150</name>
    <name evidence="1" type="ORF">SE19_05440</name>
</gene>